<name>A0A9W8IBF4_9FUNG</name>
<protein>
    <submittedName>
        <fullName evidence="3">Uncharacterized protein</fullName>
    </submittedName>
</protein>
<keyword evidence="2" id="KW-1133">Transmembrane helix</keyword>
<dbReference type="OrthoDB" id="5589170at2759"/>
<keyword evidence="2" id="KW-0812">Transmembrane</keyword>
<evidence type="ECO:0000313" key="4">
    <source>
        <dbReference type="Proteomes" id="UP001139887"/>
    </source>
</evidence>
<accession>A0A9W8IBF4</accession>
<sequence length="339" mass="36843">MLYSINTFTRRGLCSAALLLVLFYTYAFNLVLAADGSTIINPLGITFAYNLAWVSVESSTFGVSLKASPQSTYQPDTKWSLLLRFAPDAQANITAISKGWGLGIYDYASWALLPSKKPFEPMQFTVTTSAKMDLENTVTNFAEPKTLILVPEAKPNKDSLGYTLIKNNDYTVNAGVNLAEIPKDPYGEWESLVDINSESVLDVTGDPTPSSSIQTQSSTLQESSPSPEPSSTDAPNSDSSEALKEMSTASDELSSETHVSVSIETVLPPFKFVKGDPNYDPSTDPIGTMLGAPKIGLYLVNSILGIGVIAHILGTIRRYQYRREYQLSMMQSKNGNSLA</sequence>
<evidence type="ECO:0000313" key="3">
    <source>
        <dbReference type="EMBL" id="KAJ2852599.1"/>
    </source>
</evidence>
<dbReference type="AlphaFoldDB" id="A0A9W8IBF4"/>
<keyword evidence="2" id="KW-0472">Membrane</keyword>
<feature type="compositionally biased region" description="Low complexity" evidence="1">
    <location>
        <begin position="207"/>
        <end position="232"/>
    </location>
</feature>
<feature type="transmembrane region" description="Helical" evidence="2">
    <location>
        <begin position="295"/>
        <end position="316"/>
    </location>
</feature>
<gene>
    <name evidence="3" type="ORF">IWW36_000228</name>
</gene>
<proteinExistence type="predicted"/>
<dbReference type="EMBL" id="JANBUW010000002">
    <property type="protein sequence ID" value="KAJ2852599.1"/>
    <property type="molecule type" value="Genomic_DNA"/>
</dbReference>
<organism evidence="3 4">
    <name type="scientific">Coemansia brasiliensis</name>
    <dbReference type="NCBI Taxonomy" id="2650707"/>
    <lineage>
        <taxon>Eukaryota</taxon>
        <taxon>Fungi</taxon>
        <taxon>Fungi incertae sedis</taxon>
        <taxon>Zoopagomycota</taxon>
        <taxon>Kickxellomycotina</taxon>
        <taxon>Kickxellomycetes</taxon>
        <taxon>Kickxellales</taxon>
        <taxon>Kickxellaceae</taxon>
        <taxon>Coemansia</taxon>
    </lineage>
</organism>
<evidence type="ECO:0000256" key="1">
    <source>
        <dbReference type="SAM" id="MobiDB-lite"/>
    </source>
</evidence>
<comment type="caution">
    <text evidence="3">The sequence shown here is derived from an EMBL/GenBank/DDBJ whole genome shotgun (WGS) entry which is preliminary data.</text>
</comment>
<evidence type="ECO:0000256" key="2">
    <source>
        <dbReference type="SAM" id="Phobius"/>
    </source>
</evidence>
<keyword evidence="4" id="KW-1185">Reference proteome</keyword>
<dbReference type="Proteomes" id="UP001139887">
    <property type="component" value="Unassembled WGS sequence"/>
</dbReference>
<feature type="compositionally biased region" description="Polar residues" evidence="1">
    <location>
        <begin position="247"/>
        <end position="257"/>
    </location>
</feature>
<reference evidence="3" key="1">
    <citation type="submission" date="2022-07" db="EMBL/GenBank/DDBJ databases">
        <title>Phylogenomic reconstructions and comparative analyses of Kickxellomycotina fungi.</title>
        <authorList>
            <person name="Reynolds N.K."/>
            <person name="Stajich J.E."/>
            <person name="Barry K."/>
            <person name="Grigoriev I.V."/>
            <person name="Crous P."/>
            <person name="Smith M.E."/>
        </authorList>
    </citation>
    <scope>NUCLEOTIDE SEQUENCE</scope>
    <source>
        <strain evidence="3">NRRL 1566</strain>
    </source>
</reference>
<feature type="region of interest" description="Disordered" evidence="1">
    <location>
        <begin position="200"/>
        <end position="257"/>
    </location>
</feature>